<feature type="compositionally biased region" description="Low complexity" evidence="1">
    <location>
        <begin position="34"/>
        <end position="57"/>
    </location>
</feature>
<organism evidence="2 3">
    <name type="scientific">Delphinapterus leucas</name>
    <name type="common">Beluga whale</name>
    <dbReference type="NCBI Taxonomy" id="9749"/>
    <lineage>
        <taxon>Eukaryota</taxon>
        <taxon>Metazoa</taxon>
        <taxon>Chordata</taxon>
        <taxon>Craniata</taxon>
        <taxon>Vertebrata</taxon>
        <taxon>Euteleostomi</taxon>
        <taxon>Mammalia</taxon>
        <taxon>Eutheria</taxon>
        <taxon>Laurasiatheria</taxon>
        <taxon>Artiodactyla</taxon>
        <taxon>Whippomorpha</taxon>
        <taxon>Cetacea</taxon>
        <taxon>Odontoceti</taxon>
        <taxon>Monodontidae</taxon>
        <taxon>Delphinapterus</taxon>
    </lineage>
</organism>
<name>A0A7F8KA25_DELLE</name>
<feature type="region of interest" description="Disordered" evidence="1">
    <location>
        <begin position="126"/>
        <end position="164"/>
    </location>
</feature>
<protein>
    <submittedName>
        <fullName evidence="3">Uncharacterized protein LOC111175089</fullName>
    </submittedName>
</protein>
<sequence length="244" mass="26139">MLSTPTCKDPPPREPPTGPSASRRPQALQLPNQRGPEAGAAARPPRTWWPEGSAPSGLGPGAPGVSGSSGRTRRCRGFRRPRALCAHSSRGLLGPGPAGSRGREWGGRAPSRLALFPPHRCPLAEGWAGGGGPGSSKDKLNKGRAGPALLGDSPKEPPLKGSGQGHCRSFLKCCEKGRISPGMGIKWVWGWSWDRSSCLGDRVGYTEDGPAPHLSEKRRKTLGLPPRRDLVIADWRLPWWRNLE</sequence>
<reference evidence="3" key="1">
    <citation type="submission" date="2025-08" db="UniProtKB">
        <authorList>
            <consortium name="RefSeq"/>
        </authorList>
    </citation>
    <scope>IDENTIFICATION</scope>
    <source>
        <tissue evidence="3">Blood</tissue>
    </source>
</reference>
<keyword evidence="2" id="KW-1185">Reference proteome</keyword>
<dbReference type="RefSeq" id="XP_030618314.1">
    <property type="nucleotide sequence ID" value="XM_030762454.1"/>
</dbReference>
<gene>
    <name evidence="3" type="primary">LOC111175089</name>
</gene>
<accession>A0A7F8KA25</accession>
<dbReference type="Proteomes" id="UP000248483">
    <property type="component" value="Unplaced"/>
</dbReference>
<dbReference type="AlphaFoldDB" id="A0A7F8KA25"/>
<dbReference type="GeneID" id="111175089"/>
<proteinExistence type="predicted"/>
<dbReference type="InParanoid" id="A0A7F8KA25"/>
<dbReference type="KEGG" id="dle:111175089"/>
<feature type="compositionally biased region" description="Basic residues" evidence="1">
    <location>
        <begin position="71"/>
        <end position="82"/>
    </location>
</feature>
<feature type="region of interest" description="Disordered" evidence="1">
    <location>
        <begin position="1"/>
        <end position="106"/>
    </location>
</feature>
<evidence type="ECO:0000313" key="3">
    <source>
        <dbReference type="RefSeq" id="XP_030618314.1"/>
    </source>
</evidence>
<evidence type="ECO:0000313" key="2">
    <source>
        <dbReference type="Proteomes" id="UP000248483"/>
    </source>
</evidence>
<evidence type="ECO:0000256" key="1">
    <source>
        <dbReference type="SAM" id="MobiDB-lite"/>
    </source>
</evidence>